<evidence type="ECO:0000256" key="2">
    <source>
        <dbReference type="ARBA" id="ARBA00022898"/>
    </source>
</evidence>
<dbReference type="InterPro" id="IPR036390">
    <property type="entry name" value="WH_DNA-bd_sf"/>
</dbReference>
<dbReference type="InterPro" id="IPR015424">
    <property type="entry name" value="PyrdxlP-dep_Trfase"/>
</dbReference>
<dbReference type="PANTHER" id="PTHR46577">
    <property type="entry name" value="HTH-TYPE TRANSCRIPTIONAL REGULATORY PROTEIN GABR"/>
    <property type="match status" value="1"/>
</dbReference>
<dbReference type="CDD" id="cd07377">
    <property type="entry name" value="WHTH_GntR"/>
    <property type="match status" value="1"/>
</dbReference>
<keyword evidence="8" id="KW-1185">Reference proteome</keyword>
<sequence>MTIWPPNPSDLRRPVYRSLAETLIRAVNAGELRDGDRLPTHRNLAYDLGLSVQTVSRAYDELIRRGVIAGEVGRGTFVKSGRSDAQTPFLSEGRYGELIDFSMLKPVFVPMHLETMRRALTKLGTDLPASAISSFRTSGALRNYTKPALKWLKLCGLDQPSQGLLLTNGNTAAMTVALMTVANPGDLVVTEELGHHTLRPLSRYLGLRIQGLEIDAHGVVPAAFAKACEKSTVKAIYLMPTGLNPCALTMPLERRKELVAVARRHDVLIIENDAWGPLQPNRPEPIAAMAPERTFYFTSLTKCIMPGLRFGFLTMPETYQSAAANRQLVTNWMVTPLMAELASRWITDGTAEYLLKWQMEALGERNKRGAAILGNVPFNSSPNGMHFWLPMPGGWTEDGFVAHARLNSVALAPGASFKLSDSVHKPGVRICLGAETTEALERGLTVISRLARSNPEPPLLTL</sequence>
<comment type="caution">
    <text evidence="7">The sequence shown here is derived from an EMBL/GenBank/DDBJ whole genome shotgun (WGS) entry which is preliminary data.</text>
</comment>
<keyword evidence="2" id="KW-0663">Pyridoxal phosphate</keyword>
<dbReference type="GO" id="GO:0008483">
    <property type="term" value="F:transaminase activity"/>
    <property type="evidence" value="ECO:0007669"/>
    <property type="project" value="UniProtKB-KW"/>
</dbReference>
<dbReference type="Pfam" id="PF00392">
    <property type="entry name" value="GntR"/>
    <property type="match status" value="1"/>
</dbReference>
<dbReference type="EMBL" id="JAOVZR010000001">
    <property type="protein sequence ID" value="MCY0148570.1"/>
    <property type="molecule type" value="Genomic_DNA"/>
</dbReference>
<dbReference type="InterPro" id="IPR004839">
    <property type="entry name" value="Aminotransferase_I/II_large"/>
</dbReference>
<evidence type="ECO:0000313" key="8">
    <source>
        <dbReference type="Proteomes" id="UP001073227"/>
    </source>
</evidence>
<name>A0ABT3Z9X2_9HYPH</name>
<dbReference type="Gene3D" id="1.10.10.10">
    <property type="entry name" value="Winged helix-like DNA-binding domain superfamily/Winged helix DNA-binding domain"/>
    <property type="match status" value="1"/>
</dbReference>
<accession>A0ABT3Z9X2</accession>
<dbReference type="SUPFAM" id="SSF53383">
    <property type="entry name" value="PLP-dependent transferases"/>
    <property type="match status" value="1"/>
</dbReference>
<proteinExistence type="inferred from homology"/>
<evidence type="ECO:0000256" key="5">
    <source>
        <dbReference type="ARBA" id="ARBA00023163"/>
    </source>
</evidence>
<dbReference type="Pfam" id="PF00155">
    <property type="entry name" value="Aminotran_1_2"/>
    <property type="match status" value="1"/>
</dbReference>
<dbReference type="RefSeq" id="WP_267654124.1">
    <property type="nucleotide sequence ID" value="NZ_JAOVZR010000001.1"/>
</dbReference>
<dbReference type="Gene3D" id="3.90.1150.10">
    <property type="entry name" value="Aspartate Aminotransferase, domain 1"/>
    <property type="match status" value="1"/>
</dbReference>
<dbReference type="InterPro" id="IPR015422">
    <property type="entry name" value="PyrdxlP-dep_Trfase_small"/>
</dbReference>
<evidence type="ECO:0000256" key="1">
    <source>
        <dbReference type="ARBA" id="ARBA00005384"/>
    </source>
</evidence>
<gene>
    <name evidence="7" type="ORF">OEG84_12850</name>
</gene>
<keyword evidence="7" id="KW-0808">Transferase</keyword>
<feature type="domain" description="HTH gntR-type" evidence="6">
    <location>
        <begin position="13"/>
        <end position="81"/>
    </location>
</feature>
<dbReference type="InterPro" id="IPR000524">
    <property type="entry name" value="Tscrpt_reg_HTH_GntR"/>
</dbReference>
<keyword evidence="4" id="KW-0238">DNA-binding</keyword>
<protein>
    <submittedName>
        <fullName evidence="7">PLP-dependent aminotransferase family protein</fullName>
    </submittedName>
</protein>
<keyword evidence="3" id="KW-0805">Transcription regulation</keyword>
<evidence type="ECO:0000259" key="6">
    <source>
        <dbReference type="PROSITE" id="PS50949"/>
    </source>
</evidence>
<dbReference type="SMART" id="SM00345">
    <property type="entry name" value="HTH_GNTR"/>
    <property type="match status" value="1"/>
</dbReference>
<dbReference type="SUPFAM" id="SSF46785">
    <property type="entry name" value="Winged helix' DNA-binding domain"/>
    <property type="match status" value="1"/>
</dbReference>
<dbReference type="InterPro" id="IPR051446">
    <property type="entry name" value="HTH_trans_reg/aminotransferase"/>
</dbReference>
<dbReference type="InterPro" id="IPR036388">
    <property type="entry name" value="WH-like_DNA-bd_sf"/>
</dbReference>
<dbReference type="Proteomes" id="UP001073227">
    <property type="component" value="Unassembled WGS sequence"/>
</dbReference>
<evidence type="ECO:0000256" key="4">
    <source>
        <dbReference type="ARBA" id="ARBA00023125"/>
    </source>
</evidence>
<evidence type="ECO:0000313" key="7">
    <source>
        <dbReference type="EMBL" id="MCY0148570.1"/>
    </source>
</evidence>
<organism evidence="7 8">
    <name type="scientific">Hoeflea algicola</name>
    <dbReference type="NCBI Taxonomy" id="2983763"/>
    <lineage>
        <taxon>Bacteria</taxon>
        <taxon>Pseudomonadati</taxon>
        <taxon>Pseudomonadota</taxon>
        <taxon>Alphaproteobacteria</taxon>
        <taxon>Hyphomicrobiales</taxon>
        <taxon>Rhizobiaceae</taxon>
        <taxon>Hoeflea</taxon>
    </lineage>
</organism>
<comment type="similarity">
    <text evidence="1">In the C-terminal section; belongs to the class-I pyridoxal-phosphate-dependent aminotransferase family.</text>
</comment>
<dbReference type="InterPro" id="IPR015421">
    <property type="entry name" value="PyrdxlP-dep_Trfase_major"/>
</dbReference>
<dbReference type="PROSITE" id="PS50949">
    <property type="entry name" value="HTH_GNTR"/>
    <property type="match status" value="1"/>
</dbReference>
<dbReference type="PANTHER" id="PTHR46577:SF1">
    <property type="entry name" value="HTH-TYPE TRANSCRIPTIONAL REGULATORY PROTEIN GABR"/>
    <property type="match status" value="1"/>
</dbReference>
<evidence type="ECO:0000256" key="3">
    <source>
        <dbReference type="ARBA" id="ARBA00023015"/>
    </source>
</evidence>
<dbReference type="CDD" id="cd00609">
    <property type="entry name" value="AAT_like"/>
    <property type="match status" value="1"/>
</dbReference>
<dbReference type="Gene3D" id="3.40.640.10">
    <property type="entry name" value="Type I PLP-dependent aspartate aminotransferase-like (Major domain)"/>
    <property type="match status" value="1"/>
</dbReference>
<keyword evidence="5" id="KW-0804">Transcription</keyword>
<keyword evidence="7" id="KW-0032">Aminotransferase</keyword>
<reference evidence="7" key="1">
    <citation type="submission" date="2022-10" db="EMBL/GenBank/DDBJ databases">
        <title>Hoeflea sp. G2-23, isolated from marine algae.</title>
        <authorList>
            <person name="Kristyanto S."/>
            <person name="Kim J.M."/>
            <person name="Jeon C.O."/>
        </authorList>
    </citation>
    <scope>NUCLEOTIDE SEQUENCE</scope>
    <source>
        <strain evidence="7">G2-23</strain>
    </source>
</reference>